<organism evidence="1 2">
    <name type="scientific">Cyberlindnera jadinii (strain ATCC 18201 / CBS 1600 / BCRC 20928 / JCM 3617 / NBRC 0987 / NRRL Y-1542)</name>
    <name type="common">Torula yeast</name>
    <name type="synonym">Candida utilis</name>
    <dbReference type="NCBI Taxonomy" id="983966"/>
    <lineage>
        <taxon>Eukaryota</taxon>
        <taxon>Fungi</taxon>
        <taxon>Dikarya</taxon>
        <taxon>Ascomycota</taxon>
        <taxon>Saccharomycotina</taxon>
        <taxon>Saccharomycetes</taxon>
        <taxon>Phaffomycetales</taxon>
        <taxon>Phaffomycetaceae</taxon>
        <taxon>Cyberlindnera</taxon>
    </lineage>
</organism>
<sequence>MDLLGIHDKVLSALMCRSDDDSDEFKEVLKRSTKYMLVFLLSFLDYKELSDDLASQLIAFVLNLCRLYSTHPSLVDHWLGVSLKEPDISYTLYNKMSTINCFPVYEIARLFLLLEDQNVDIARESLQLLVCISNTSVYLEEWLIESDFLDSILAGVLLNFNRLPGTCFDKDEFLLTTKSFEKFDASLTFVMKILRTSKSNSLRILLMNALDTKFLSPLIEMLSSKDVRYSNVLQILLFTLERIIIPDSEYLSPQHESLLECFSDHHLDANHKTTTDILDLFTRAVRNYYFDDPNIVISLLNIIGILARSRSNLVLQRTILDIAEDTPFFKSPMVLASWASKIIRIQRDQPDLKDEAFEIFNHAMINMRHTRLVLDSFKTRTLTFKDEGPISGLLCLQLSLFFTNTLEINDALINVLSDICQANGGLVTDVFITESLDNQDLMVLIWNYLWISYDSYSKQIQRDNIVTSMVPVSESLRELLKRLAYGEDHHEQQTPSDIGLESLKMFRYVVNKLFVVSQASLILNNISFPNL</sequence>
<keyword evidence="2" id="KW-1185">Reference proteome</keyword>
<dbReference type="OMA" id="DICQANG"/>
<reference evidence="1 2" key="1">
    <citation type="journal article" date="2016" name="Proc. Natl. Acad. Sci. U.S.A.">
        <title>Comparative genomics of biotechnologically important yeasts.</title>
        <authorList>
            <person name="Riley R."/>
            <person name="Haridas S."/>
            <person name="Wolfe K.H."/>
            <person name="Lopes M.R."/>
            <person name="Hittinger C.T."/>
            <person name="Goeker M."/>
            <person name="Salamov A.A."/>
            <person name="Wisecaver J.H."/>
            <person name="Long T.M."/>
            <person name="Calvey C.H."/>
            <person name="Aerts A.L."/>
            <person name="Barry K.W."/>
            <person name="Choi C."/>
            <person name="Clum A."/>
            <person name="Coughlan A.Y."/>
            <person name="Deshpande S."/>
            <person name="Douglass A.P."/>
            <person name="Hanson S.J."/>
            <person name="Klenk H.-P."/>
            <person name="LaButti K.M."/>
            <person name="Lapidus A."/>
            <person name="Lindquist E.A."/>
            <person name="Lipzen A.M."/>
            <person name="Meier-Kolthoff J.P."/>
            <person name="Ohm R.A."/>
            <person name="Otillar R.P."/>
            <person name="Pangilinan J.L."/>
            <person name="Peng Y."/>
            <person name="Rokas A."/>
            <person name="Rosa C.A."/>
            <person name="Scheuner C."/>
            <person name="Sibirny A.A."/>
            <person name="Slot J.C."/>
            <person name="Stielow J.B."/>
            <person name="Sun H."/>
            <person name="Kurtzman C.P."/>
            <person name="Blackwell M."/>
            <person name="Grigoriev I.V."/>
            <person name="Jeffries T.W."/>
        </authorList>
    </citation>
    <scope>NUCLEOTIDE SEQUENCE [LARGE SCALE GENOMIC DNA]</scope>
    <source>
        <strain evidence="2">ATCC 18201 / CBS 1600 / BCRC 20928 / JCM 3617 / NBRC 0987 / NRRL Y-1542</strain>
    </source>
</reference>
<evidence type="ECO:0000313" key="1">
    <source>
        <dbReference type="EMBL" id="ODV74326.1"/>
    </source>
</evidence>
<dbReference type="OrthoDB" id="3980856at2759"/>
<dbReference type="GeneID" id="30992288"/>
<dbReference type="AlphaFoldDB" id="A0A1E4S473"/>
<proteinExistence type="predicted"/>
<accession>A0A1E4S473</accession>
<evidence type="ECO:0000313" key="2">
    <source>
        <dbReference type="Proteomes" id="UP000094389"/>
    </source>
</evidence>
<dbReference type="EMBL" id="KV453928">
    <property type="protein sequence ID" value="ODV74326.1"/>
    <property type="molecule type" value="Genomic_DNA"/>
</dbReference>
<gene>
    <name evidence="1" type="ORF">CYBJADRAFT_72304</name>
</gene>
<dbReference type="RefSeq" id="XP_020071365.1">
    <property type="nucleotide sequence ID" value="XM_020217892.1"/>
</dbReference>
<protein>
    <submittedName>
        <fullName evidence="1">Uncharacterized protein</fullName>
    </submittedName>
</protein>
<name>A0A1E4S473_CYBJN</name>
<dbReference type="Proteomes" id="UP000094389">
    <property type="component" value="Unassembled WGS sequence"/>
</dbReference>